<gene>
    <name evidence="1" type="ORF">SPARVUS_LOCUS15463281</name>
</gene>
<comment type="caution">
    <text evidence="1">The sequence shown here is derived from an EMBL/GenBank/DDBJ whole genome shotgun (WGS) entry which is preliminary data.</text>
</comment>
<proteinExistence type="predicted"/>
<dbReference type="Proteomes" id="UP001162483">
    <property type="component" value="Unassembled WGS sequence"/>
</dbReference>
<name>A0ABN9H526_9NEOB</name>
<evidence type="ECO:0000313" key="2">
    <source>
        <dbReference type="Proteomes" id="UP001162483"/>
    </source>
</evidence>
<keyword evidence="2" id="KW-1185">Reference proteome</keyword>
<organism evidence="1 2">
    <name type="scientific">Staurois parvus</name>
    <dbReference type="NCBI Taxonomy" id="386267"/>
    <lineage>
        <taxon>Eukaryota</taxon>
        <taxon>Metazoa</taxon>
        <taxon>Chordata</taxon>
        <taxon>Craniata</taxon>
        <taxon>Vertebrata</taxon>
        <taxon>Euteleostomi</taxon>
        <taxon>Amphibia</taxon>
        <taxon>Batrachia</taxon>
        <taxon>Anura</taxon>
        <taxon>Neobatrachia</taxon>
        <taxon>Ranoidea</taxon>
        <taxon>Ranidae</taxon>
        <taxon>Staurois</taxon>
    </lineage>
</organism>
<accession>A0ABN9H526</accession>
<dbReference type="EMBL" id="CATNWA010020136">
    <property type="protein sequence ID" value="CAI9616855.1"/>
    <property type="molecule type" value="Genomic_DNA"/>
</dbReference>
<sequence>MLVILYDPPLLPESPSYLLIRHIVRSHSGHAQFGVYWKRGFCFFFLGKVHVITTGPISTVQTEVRSSASS</sequence>
<protein>
    <submittedName>
        <fullName evidence="1">Uncharacterized protein</fullName>
    </submittedName>
</protein>
<reference evidence="1" key="1">
    <citation type="submission" date="2023-05" db="EMBL/GenBank/DDBJ databases">
        <authorList>
            <person name="Stuckert A."/>
        </authorList>
    </citation>
    <scope>NUCLEOTIDE SEQUENCE</scope>
</reference>
<evidence type="ECO:0000313" key="1">
    <source>
        <dbReference type="EMBL" id="CAI9616855.1"/>
    </source>
</evidence>